<feature type="non-terminal residue" evidence="2">
    <location>
        <position position="1"/>
    </location>
</feature>
<dbReference type="EMBL" id="GEBQ01016460">
    <property type="protein sequence ID" value="JAT23517.1"/>
    <property type="molecule type" value="Transcribed_RNA"/>
</dbReference>
<evidence type="ECO:0000313" key="2">
    <source>
        <dbReference type="EMBL" id="JAT23517.1"/>
    </source>
</evidence>
<organism evidence="2">
    <name type="scientific">Graphocephala atropunctata</name>
    <dbReference type="NCBI Taxonomy" id="36148"/>
    <lineage>
        <taxon>Eukaryota</taxon>
        <taxon>Metazoa</taxon>
        <taxon>Ecdysozoa</taxon>
        <taxon>Arthropoda</taxon>
        <taxon>Hexapoda</taxon>
        <taxon>Insecta</taxon>
        <taxon>Pterygota</taxon>
        <taxon>Neoptera</taxon>
        <taxon>Paraneoptera</taxon>
        <taxon>Hemiptera</taxon>
        <taxon>Auchenorrhyncha</taxon>
        <taxon>Membracoidea</taxon>
        <taxon>Cicadellidae</taxon>
        <taxon>Cicadellinae</taxon>
        <taxon>Cicadellini</taxon>
        <taxon>Graphocephala</taxon>
    </lineage>
</organism>
<name>A0A1B6LIJ6_9HEMI</name>
<reference evidence="2" key="1">
    <citation type="submission" date="2015-11" db="EMBL/GenBank/DDBJ databases">
        <title>De novo transcriptome assembly of four potential Pierce s Disease insect vectors from Arizona vineyards.</title>
        <authorList>
            <person name="Tassone E.E."/>
        </authorList>
    </citation>
    <scope>NUCLEOTIDE SEQUENCE</scope>
</reference>
<dbReference type="AlphaFoldDB" id="A0A1B6LIJ6"/>
<accession>A0A1B6LIJ6</accession>
<gene>
    <name evidence="2" type="ORF">g.18509</name>
    <name evidence="1" type="ORF">g.18511</name>
</gene>
<dbReference type="EMBL" id="GEBQ01026564">
    <property type="protein sequence ID" value="JAT13413.1"/>
    <property type="molecule type" value="Transcribed_RNA"/>
</dbReference>
<sequence length="143" mass="14425">GQEPLPSDRSSSTLPLFPISADMNSFVVLVAVMASLVHAAPSYSPAWHGPLAAPVVLPSGYLADTPDVAALRAAHSAALAAAPGGYAPYAPYGPYGAGPAGPWPKWNGPLAAPVVLPSGYLADTPDVVALRVAHAAAVAHSYH</sequence>
<proteinExistence type="predicted"/>
<protein>
    <submittedName>
        <fullName evidence="2">Uncharacterized protein</fullName>
    </submittedName>
</protein>
<evidence type="ECO:0000313" key="1">
    <source>
        <dbReference type="EMBL" id="JAT13413.1"/>
    </source>
</evidence>